<proteinExistence type="predicted"/>
<evidence type="ECO:0000256" key="1">
    <source>
        <dbReference type="SAM" id="MobiDB-lite"/>
    </source>
</evidence>
<dbReference type="AlphaFoldDB" id="A0A318ZEU8"/>
<keyword evidence="3" id="KW-1185">Reference proteome</keyword>
<feature type="region of interest" description="Disordered" evidence="1">
    <location>
        <begin position="1"/>
        <end position="71"/>
    </location>
</feature>
<dbReference type="Proteomes" id="UP000248349">
    <property type="component" value="Unassembled WGS sequence"/>
</dbReference>
<sequence>SSPIRPVKGNNPSQPRPSRQLQHGEQGIPTEELHSTHHAKQLHDHRGVHQRHARQEHPQPERIQIRQQPAPRQPVLRLLKVQIDQILQQQPTADPERAAPLGRQNAVRVAQVQRPGAPPHQLVVVWRKVLQELVRAAVEGGAVHELQRPPDLEREVGVPQGAVAVEGGALLQDQPGLGNEAHGPGKGIVSGPAAAAAATGGVSFVPFVVGGEGRHLEGWCVDILVGFVARSGGGSDVG</sequence>
<accession>A0A318ZEU8</accession>
<dbReference type="EMBL" id="KZ821229">
    <property type="protein sequence ID" value="PYH46066.1"/>
    <property type="molecule type" value="Genomic_DNA"/>
</dbReference>
<feature type="non-terminal residue" evidence="2">
    <location>
        <position position="1"/>
    </location>
</feature>
<feature type="compositionally biased region" description="Polar residues" evidence="1">
    <location>
        <begin position="10"/>
        <end position="23"/>
    </location>
</feature>
<dbReference type="GeneID" id="37079761"/>
<protein>
    <submittedName>
        <fullName evidence="2">Uncharacterized protein</fullName>
    </submittedName>
</protein>
<gene>
    <name evidence="2" type="ORF">BP01DRAFT_398054</name>
</gene>
<organism evidence="2 3">
    <name type="scientific">Aspergillus saccharolyticus JOP 1030-1</name>
    <dbReference type="NCBI Taxonomy" id="1450539"/>
    <lineage>
        <taxon>Eukaryota</taxon>
        <taxon>Fungi</taxon>
        <taxon>Dikarya</taxon>
        <taxon>Ascomycota</taxon>
        <taxon>Pezizomycotina</taxon>
        <taxon>Eurotiomycetes</taxon>
        <taxon>Eurotiomycetidae</taxon>
        <taxon>Eurotiales</taxon>
        <taxon>Aspergillaceae</taxon>
        <taxon>Aspergillus</taxon>
        <taxon>Aspergillus subgen. Circumdati</taxon>
    </lineage>
</organism>
<evidence type="ECO:0000313" key="3">
    <source>
        <dbReference type="Proteomes" id="UP000248349"/>
    </source>
</evidence>
<feature type="compositionally biased region" description="Basic and acidic residues" evidence="1">
    <location>
        <begin position="31"/>
        <end position="64"/>
    </location>
</feature>
<evidence type="ECO:0000313" key="2">
    <source>
        <dbReference type="EMBL" id="PYH46066.1"/>
    </source>
</evidence>
<dbReference type="RefSeq" id="XP_025432048.1">
    <property type="nucleotide sequence ID" value="XM_025578532.1"/>
</dbReference>
<reference evidence="2 3" key="1">
    <citation type="submission" date="2016-12" db="EMBL/GenBank/DDBJ databases">
        <title>The genomes of Aspergillus section Nigri reveals drivers in fungal speciation.</title>
        <authorList>
            <consortium name="DOE Joint Genome Institute"/>
            <person name="Vesth T.C."/>
            <person name="Nybo J."/>
            <person name="Theobald S."/>
            <person name="Brandl J."/>
            <person name="Frisvad J.C."/>
            <person name="Nielsen K.F."/>
            <person name="Lyhne E.K."/>
            <person name="Kogle M.E."/>
            <person name="Kuo A."/>
            <person name="Riley R."/>
            <person name="Clum A."/>
            <person name="Nolan M."/>
            <person name="Lipzen A."/>
            <person name="Salamov A."/>
            <person name="Henrissat B."/>
            <person name="Wiebenga A."/>
            <person name="De Vries R.P."/>
            <person name="Grigoriev I.V."/>
            <person name="Mortensen U.H."/>
            <person name="Andersen M.R."/>
            <person name="Baker S.E."/>
        </authorList>
    </citation>
    <scope>NUCLEOTIDE SEQUENCE [LARGE SCALE GENOMIC DNA]</scope>
    <source>
        <strain evidence="2 3">JOP 1030-1</strain>
    </source>
</reference>
<name>A0A318ZEU8_9EURO</name>